<gene>
    <name evidence="2" type="ORF">G7Z17_g103</name>
</gene>
<feature type="compositionally biased region" description="Pro residues" evidence="1">
    <location>
        <begin position="182"/>
        <end position="203"/>
    </location>
</feature>
<feature type="region of interest" description="Disordered" evidence="1">
    <location>
        <begin position="178"/>
        <end position="208"/>
    </location>
</feature>
<feature type="compositionally biased region" description="Basic and acidic residues" evidence="1">
    <location>
        <begin position="437"/>
        <end position="450"/>
    </location>
</feature>
<evidence type="ECO:0000313" key="3">
    <source>
        <dbReference type="Proteomes" id="UP000722485"/>
    </source>
</evidence>
<dbReference type="Proteomes" id="UP000722485">
    <property type="component" value="Unassembled WGS sequence"/>
</dbReference>
<organism evidence="2 3">
    <name type="scientific">Cylindrodendrum hubeiense</name>
    <dbReference type="NCBI Taxonomy" id="595255"/>
    <lineage>
        <taxon>Eukaryota</taxon>
        <taxon>Fungi</taxon>
        <taxon>Dikarya</taxon>
        <taxon>Ascomycota</taxon>
        <taxon>Pezizomycotina</taxon>
        <taxon>Sordariomycetes</taxon>
        <taxon>Hypocreomycetidae</taxon>
        <taxon>Hypocreales</taxon>
        <taxon>Nectriaceae</taxon>
        <taxon>Cylindrodendrum</taxon>
    </lineage>
</organism>
<feature type="region of interest" description="Disordered" evidence="1">
    <location>
        <begin position="425"/>
        <end position="450"/>
    </location>
</feature>
<proteinExistence type="predicted"/>
<sequence>MVDKFGQVISPIHTPDDARLNAHFVLNSFNAEAHHETTQLFRGDRYLGRGQVDHAWRPTTEYEDPVWGWIMLDFRTMGIQVYNAAEESMGEVLVPDNIYGKAYWQVHYAEGDVSEAANESSQLRQLMKRISSAKFLMLNMVRRPLALVNIGISLELATPVMQFEVLLGDKSNLHDGLIGYFPPTPSSSSTPPPPSTSPIPTPQDPVTAKCPDSSCIYTQFGYPGRNIVDGDNQKPDSFASPSSSKVFLSPFHVDPSQCTSETDTDYNSAAAYSRGLWNHPSTVVLRAIIDPYQPIQIATGILPSTTLKLPQWIIDQTLKKLRILLRGGPVLTRSDLPGVDTSAESWKTPMNQTTAEACIPALTDKGEWSWLQPNLSAYVEPGNDDECLPKFVPYNLKSAPSDYPLEMGPHTVLDGFYKVDLYQMKPQGKLRPGNPPPKDDSDQKQKVQQK</sequence>
<protein>
    <submittedName>
        <fullName evidence="2">Uncharacterized protein</fullName>
    </submittedName>
</protein>
<dbReference type="EMBL" id="JAANBB010000001">
    <property type="protein sequence ID" value="KAF7558166.1"/>
    <property type="molecule type" value="Genomic_DNA"/>
</dbReference>
<accession>A0A9P5LLE3</accession>
<reference evidence="2" key="1">
    <citation type="submission" date="2020-03" db="EMBL/GenBank/DDBJ databases">
        <title>Draft Genome Sequence of Cylindrodendrum hubeiense.</title>
        <authorList>
            <person name="Buettner E."/>
            <person name="Kellner H."/>
        </authorList>
    </citation>
    <scope>NUCLEOTIDE SEQUENCE</scope>
    <source>
        <strain evidence="2">IHI 201604</strain>
    </source>
</reference>
<name>A0A9P5LLE3_9HYPO</name>
<evidence type="ECO:0000313" key="2">
    <source>
        <dbReference type="EMBL" id="KAF7558166.1"/>
    </source>
</evidence>
<dbReference type="OrthoDB" id="2992173at2759"/>
<comment type="caution">
    <text evidence="2">The sequence shown here is derived from an EMBL/GenBank/DDBJ whole genome shotgun (WGS) entry which is preliminary data.</text>
</comment>
<evidence type="ECO:0000256" key="1">
    <source>
        <dbReference type="SAM" id="MobiDB-lite"/>
    </source>
</evidence>
<dbReference type="AlphaFoldDB" id="A0A9P5LLE3"/>
<keyword evidence="3" id="KW-1185">Reference proteome</keyword>